<dbReference type="GO" id="GO:0008360">
    <property type="term" value="P:regulation of cell shape"/>
    <property type="evidence" value="ECO:0007669"/>
    <property type="project" value="UniProtKB-KW"/>
</dbReference>
<evidence type="ECO:0000256" key="14">
    <source>
        <dbReference type="RuleBase" id="RU004016"/>
    </source>
</evidence>
<keyword evidence="4 18" id="KW-0121">Carboxypeptidase</keyword>
<evidence type="ECO:0000256" key="11">
    <source>
        <dbReference type="ARBA" id="ARBA00034000"/>
    </source>
</evidence>
<feature type="domain" description="Peptidase S11 D-Ala-D-Ala carboxypeptidase A C-terminal" evidence="17">
    <location>
        <begin position="292"/>
        <end position="390"/>
    </location>
</feature>
<comment type="pathway">
    <text evidence="1">Cell wall biogenesis; peptidoglycan biosynthesis.</text>
</comment>
<dbReference type="GO" id="GO:0009252">
    <property type="term" value="P:peptidoglycan biosynthetic process"/>
    <property type="evidence" value="ECO:0007669"/>
    <property type="project" value="UniProtKB-KW"/>
</dbReference>
<dbReference type="Gene3D" id="2.60.410.10">
    <property type="entry name" value="D-Ala-D-Ala carboxypeptidase, C-terminal domain"/>
    <property type="match status" value="1"/>
</dbReference>
<sequence>MKKFICVLCALCVLLGAATLPAGAISFSNNVVTRSKSILMVNRDIGQVVFEQDADEKRYPASTTKIMTYIVAYEHIDDIENTRIPIKKSVLDKLKGTDSSSANLADHVGKKMSAIDLLYSMMVPSGNDAALTLADYVGDGDIDKFVDMMNEKADELGCENTHFMNPDGLHDDDHYTTARDLYKITTYALTLPHFFEISNTTEYKCEGDEYALTTTNYLIDQYRGGEYYYQYAEGVKTGTTDEAGRCLVTTASADGNSYILILLGAPYKAGEMEEYYTFTDAADLFRWALVDLQMQTIKSTQTPICEAKVKLAWGRDKVTLVPEKNLNAVMPKDLTPENIVVETNVDEVISAPLRTDTPVGTAAVYYVDTKTGDKQIVATVNLVPSENLDRSGILAVLDVIGTIFRSYWFIVIIVAILLILAGYVIAGKIHRNRQRKRRKVKKYRNF</sequence>
<evidence type="ECO:0000256" key="12">
    <source>
        <dbReference type="PIRSR" id="PIRSR618044-1"/>
    </source>
</evidence>
<evidence type="ECO:0000256" key="5">
    <source>
        <dbReference type="ARBA" id="ARBA00022670"/>
    </source>
</evidence>
<dbReference type="InterPro" id="IPR018044">
    <property type="entry name" value="Peptidase_S11"/>
</dbReference>
<dbReference type="InterPro" id="IPR012338">
    <property type="entry name" value="Beta-lactam/transpept-like"/>
</dbReference>
<evidence type="ECO:0000256" key="6">
    <source>
        <dbReference type="ARBA" id="ARBA00022729"/>
    </source>
</evidence>
<dbReference type="GO" id="GO:0009002">
    <property type="term" value="F:serine-type D-Ala-D-Ala carboxypeptidase activity"/>
    <property type="evidence" value="ECO:0007669"/>
    <property type="project" value="UniProtKB-EC"/>
</dbReference>
<evidence type="ECO:0000256" key="9">
    <source>
        <dbReference type="ARBA" id="ARBA00022984"/>
    </source>
</evidence>
<evidence type="ECO:0000256" key="15">
    <source>
        <dbReference type="SAM" id="Phobius"/>
    </source>
</evidence>
<dbReference type="Pfam" id="PF00768">
    <property type="entry name" value="Peptidase_S11"/>
    <property type="match status" value="1"/>
</dbReference>
<feature type="active site" description="Proton acceptor" evidence="12">
    <location>
        <position position="65"/>
    </location>
</feature>
<feature type="signal peptide" evidence="16">
    <location>
        <begin position="1"/>
        <end position="24"/>
    </location>
</feature>
<accession>A0A935C362</accession>
<comment type="catalytic activity">
    <reaction evidence="11">
        <text>Preferential cleavage: (Ac)2-L-Lys-D-Ala-|-D-Ala. Also transpeptidation of peptidyl-alanyl moieties that are N-acyl substituents of D-alanine.</text>
        <dbReference type="EC" id="3.4.16.4"/>
    </reaction>
</comment>
<dbReference type="InterPro" id="IPR001967">
    <property type="entry name" value="Peptidase_S11_N"/>
</dbReference>
<dbReference type="EMBL" id="JAEQMG010000091">
    <property type="protein sequence ID" value="MBK6088847.1"/>
    <property type="molecule type" value="Genomic_DNA"/>
</dbReference>
<dbReference type="EC" id="3.4.16.4" evidence="3"/>
<keyword evidence="8" id="KW-0133">Cell shape</keyword>
<evidence type="ECO:0000259" key="17">
    <source>
        <dbReference type="SMART" id="SM00936"/>
    </source>
</evidence>
<dbReference type="GO" id="GO:0006508">
    <property type="term" value="P:proteolysis"/>
    <property type="evidence" value="ECO:0007669"/>
    <property type="project" value="UniProtKB-KW"/>
</dbReference>
<feature type="active site" description="Acyl-ester intermediate" evidence="12">
    <location>
        <position position="62"/>
    </location>
</feature>
<reference evidence="18" key="1">
    <citation type="submission" date="2021-01" db="EMBL/GenBank/DDBJ databases">
        <title>Genome public.</title>
        <authorList>
            <person name="Liu C."/>
            <person name="Sun Q."/>
        </authorList>
    </citation>
    <scope>NUCLEOTIDE SEQUENCE</scope>
    <source>
        <strain evidence="18">M6</strain>
    </source>
</reference>
<dbReference type="InterPro" id="IPR012907">
    <property type="entry name" value="Peptidase_S11_C"/>
</dbReference>
<dbReference type="SUPFAM" id="SSF56601">
    <property type="entry name" value="beta-lactamase/transpeptidase-like"/>
    <property type="match status" value="1"/>
</dbReference>
<evidence type="ECO:0000256" key="7">
    <source>
        <dbReference type="ARBA" id="ARBA00022801"/>
    </source>
</evidence>
<dbReference type="InterPro" id="IPR037167">
    <property type="entry name" value="Peptidase_S11_C_sf"/>
</dbReference>
<keyword evidence="9" id="KW-0573">Peptidoglycan synthesis</keyword>
<evidence type="ECO:0000256" key="2">
    <source>
        <dbReference type="ARBA" id="ARBA00007164"/>
    </source>
</evidence>
<keyword evidence="15" id="KW-0472">Membrane</keyword>
<feature type="chain" id="PRO_5036767356" description="serine-type D-Ala-D-Ala carboxypeptidase" evidence="16">
    <location>
        <begin position="25"/>
        <end position="446"/>
    </location>
</feature>
<name>A0A935C362_9FIRM</name>
<dbReference type="Proteomes" id="UP000633365">
    <property type="component" value="Unassembled WGS sequence"/>
</dbReference>
<dbReference type="PANTHER" id="PTHR21581">
    <property type="entry name" value="D-ALANYL-D-ALANINE CARBOXYPEPTIDASE"/>
    <property type="match status" value="1"/>
</dbReference>
<comment type="caution">
    <text evidence="18">The sequence shown here is derived from an EMBL/GenBank/DDBJ whole genome shotgun (WGS) entry which is preliminary data.</text>
</comment>
<dbReference type="SMART" id="SM00936">
    <property type="entry name" value="PBP5_C"/>
    <property type="match status" value="1"/>
</dbReference>
<keyword evidence="15" id="KW-1133">Transmembrane helix</keyword>
<dbReference type="AlphaFoldDB" id="A0A935C362"/>
<evidence type="ECO:0000256" key="1">
    <source>
        <dbReference type="ARBA" id="ARBA00004752"/>
    </source>
</evidence>
<organism evidence="18 19">
    <name type="scientific">Ruminococcus difficilis</name>
    <dbReference type="NCBI Taxonomy" id="2763069"/>
    <lineage>
        <taxon>Bacteria</taxon>
        <taxon>Bacillati</taxon>
        <taxon>Bacillota</taxon>
        <taxon>Clostridia</taxon>
        <taxon>Eubacteriales</taxon>
        <taxon>Oscillospiraceae</taxon>
        <taxon>Ruminococcus</taxon>
    </lineage>
</organism>
<dbReference type="RefSeq" id="WP_201427670.1">
    <property type="nucleotide sequence ID" value="NZ_JAEQMG010000091.1"/>
</dbReference>
<feature type="binding site" evidence="13">
    <location>
        <position position="236"/>
    </location>
    <ligand>
        <name>substrate</name>
    </ligand>
</feature>
<evidence type="ECO:0000256" key="8">
    <source>
        <dbReference type="ARBA" id="ARBA00022960"/>
    </source>
</evidence>
<feature type="transmembrane region" description="Helical" evidence="15">
    <location>
        <begin position="407"/>
        <end position="429"/>
    </location>
</feature>
<gene>
    <name evidence="18" type="ORF">JKK62_09335</name>
</gene>
<evidence type="ECO:0000256" key="3">
    <source>
        <dbReference type="ARBA" id="ARBA00012448"/>
    </source>
</evidence>
<evidence type="ECO:0000256" key="4">
    <source>
        <dbReference type="ARBA" id="ARBA00022645"/>
    </source>
</evidence>
<dbReference type="GO" id="GO:0071555">
    <property type="term" value="P:cell wall organization"/>
    <property type="evidence" value="ECO:0007669"/>
    <property type="project" value="UniProtKB-KW"/>
</dbReference>
<keyword evidence="15" id="KW-0812">Transmembrane</keyword>
<evidence type="ECO:0000313" key="18">
    <source>
        <dbReference type="EMBL" id="MBK6088847.1"/>
    </source>
</evidence>
<dbReference type="Gene3D" id="3.40.710.10">
    <property type="entry name" value="DD-peptidase/beta-lactamase superfamily"/>
    <property type="match status" value="1"/>
</dbReference>
<dbReference type="PANTHER" id="PTHR21581:SF33">
    <property type="entry name" value="D-ALANYL-D-ALANINE CARBOXYPEPTIDASE DACB"/>
    <property type="match status" value="1"/>
</dbReference>
<dbReference type="PRINTS" id="PR00725">
    <property type="entry name" value="DADACBPTASE1"/>
</dbReference>
<keyword evidence="10" id="KW-0961">Cell wall biogenesis/degradation</keyword>
<keyword evidence="19" id="KW-1185">Reference proteome</keyword>
<dbReference type="Pfam" id="PF07943">
    <property type="entry name" value="PBP5_C"/>
    <property type="match status" value="1"/>
</dbReference>
<keyword evidence="6 16" id="KW-0732">Signal</keyword>
<evidence type="ECO:0000256" key="10">
    <source>
        <dbReference type="ARBA" id="ARBA00023316"/>
    </source>
</evidence>
<protein>
    <recommendedName>
        <fullName evidence="3">serine-type D-Ala-D-Ala carboxypeptidase</fullName>
        <ecNumber evidence="3">3.4.16.4</ecNumber>
    </recommendedName>
</protein>
<evidence type="ECO:0000256" key="16">
    <source>
        <dbReference type="SAM" id="SignalP"/>
    </source>
</evidence>
<feature type="active site" evidence="12">
    <location>
        <position position="125"/>
    </location>
</feature>
<keyword evidence="5" id="KW-0645">Protease</keyword>
<evidence type="ECO:0000256" key="13">
    <source>
        <dbReference type="PIRSR" id="PIRSR618044-2"/>
    </source>
</evidence>
<evidence type="ECO:0000313" key="19">
    <source>
        <dbReference type="Proteomes" id="UP000633365"/>
    </source>
</evidence>
<proteinExistence type="inferred from homology"/>
<comment type="similarity">
    <text evidence="2 14">Belongs to the peptidase S11 family.</text>
</comment>
<keyword evidence="7" id="KW-0378">Hydrolase</keyword>